<evidence type="ECO:0000313" key="10">
    <source>
        <dbReference type="Proteomes" id="UP000735302"/>
    </source>
</evidence>
<keyword evidence="4" id="KW-0472">Membrane</keyword>
<dbReference type="Pfam" id="PF07534">
    <property type="entry name" value="TLD"/>
    <property type="match status" value="1"/>
</dbReference>
<dbReference type="InterPro" id="IPR035969">
    <property type="entry name" value="Rab-GAP_TBC_sf"/>
</dbReference>
<name>A0AAV3XVL0_9GAST</name>
<dbReference type="GO" id="GO:0045202">
    <property type="term" value="C:synapse"/>
    <property type="evidence" value="ECO:0007669"/>
    <property type="project" value="UniProtKB-SubCell"/>
</dbReference>
<reference evidence="9 10" key="1">
    <citation type="journal article" date="2021" name="Elife">
        <title>Chloroplast acquisition without the gene transfer in kleptoplastic sea slugs, Plakobranchus ocellatus.</title>
        <authorList>
            <person name="Maeda T."/>
            <person name="Takahashi S."/>
            <person name="Yoshida T."/>
            <person name="Shimamura S."/>
            <person name="Takaki Y."/>
            <person name="Nagai Y."/>
            <person name="Toyoda A."/>
            <person name="Suzuki Y."/>
            <person name="Arimoto A."/>
            <person name="Ishii H."/>
            <person name="Satoh N."/>
            <person name="Nishiyama T."/>
            <person name="Hasebe M."/>
            <person name="Maruyama T."/>
            <person name="Minagawa J."/>
            <person name="Obokata J."/>
            <person name="Shigenobu S."/>
        </authorList>
    </citation>
    <scope>NUCLEOTIDE SEQUENCE [LARGE SCALE GENOMIC DNA]</scope>
</reference>
<feature type="compositionally biased region" description="Polar residues" evidence="7">
    <location>
        <begin position="58"/>
        <end position="69"/>
    </location>
</feature>
<feature type="region of interest" description="Disordered" evidence="7">
    <location>
        <begin position="95"/>
        <end position="299"/>
    </location>
</feature>
<organism evidence="9 10">
    <name type="scientific">Plakobranchus ocellatus</name>
    <dbReference type="NCBI Taxonomy" id="259542"/>
    <lineage>
        <taxon>Eukaryota</taxon>
        <taxon>Metazoa</taxon>
        <taxon>Spiralia</taxon>
        <taxon>Lophotrochozoa</taxon>
        <taxon>Mollusca</taxon>
        <taxon>Gastropoda</taxon>
        <taxon>Heterobranchia</taxon>
        <taxon>Euthyneura</taxon>
        <taxon>Panpulmonata</taxon>
        <taxon>Sacoglossa</taxon>
        <taxon>Placobranchoidea</taxon>
        <taxon>Plakobranchidae</taxon>
        <taxon>Plakobranchus</taxon>
    </lineage>
</organism>
<dbReference type="InterPro" id="IPR000195">
    <property type="entry name" value="Rab-GAP-TBC_dom"/>
</dbReference>
<feature type="compositionally biased region" description="Basic and acidic residues" evidence="7">
    <location>
        <begin position="1"/>
        <end position="13"/>
    </location>
</feature>
<evidence type="ECO:0000256" key="7">
    <source>
        <dbReference type="SAM" id="MobiDB-lite"/>
    </source>
</evidence>
<dbReference type="Gene3D" id="1.10.472.80">
    <property type="entry name" value="Ypt/Rab-GAP domain of gyp1p, domain 3"/>
    <property type="match status" value="1"/>
</dbReference>
<dbReference type="AlphaFoldDB" id="A0AAV3XVL0"/>
<dbReference type="InterPro" id="IPR006571">
    <property type="entry name" value="TLDc_dom"/>
</dbReference>
<dbReference type="PANTHER" id="PTHR23354:SF122">
    <property type="entry name" value="GTPASE-ACTIVATING PROTEIN SKYWALKER"/>
    <property type="match status" value="1"/>
</dbReference>
<proteinExistence type="predicted"/>
<dbReference type="SUPFAM" id="SSF47923">
    <property type="entry name" value="Ypt/Rab-GAP domain of gyp1p"/>
    <property type="match status" value="1"/>
</dbReference>
<gene>
    <name evidence="9" type="ORF">PoB_000048900</name>
</gene>
<dbReference type="EMBL" id="BLXT01000055">
    <property type="protein sequence ID" value="GFN73983.1"/>
    <property type="molecule type" value="Genomic_DNA"/>
</dbReference>
<feature type="compositionally biased region" description="Basic and acidic residues" evidence="7">
    <location>
        <begin position="43"/>
        <end position="56"/>
    </location>
</feature>
<evidence type="ECO:0000256" key="2">
    <source>
        <dbReference type="ARBA" id="ARBA00004184"/>
    </source>
</evidence>
<dbReference type="Proteomes" id="UP000735302">
    <property type="component" value="Unassembled WGS sequence"/>
</dbReference>
<dbReference type="GO" id="GO:0012505">
    <property type="term" value="C:endomembrane system"/>
    <property type="evidence" value="ECO:0007669"/>
    <property type="project" value="UniProtKB-SubCell"/>
</dbReference>
<evidence type="ECO:0000256" key="4">
    <source>
        <dbReference type="ARBA" id="ARBA00023136"/>
    </source>
</evidence>
<dbReference type="PROSITE" id="PS51886">
    <property type="entry name" value="TLDC"/>
    <property type="match status" value="1"/>
</dbReference>
<evidence type="ECO:0000256" key="6">
    <source>
        <dbReference type="ARBA" id="ARBA00034103"/>
    </source>
</evidence>
<evidence type="ECO:0000256" key="3">
    <source>
        <dbReference type="ARBA" id="ARBA00023018"/>
    </source>
</evidence>
<feature type="compositionally biased region" description="Polar residues" evidence="7">
    <location>
        <begin position="280"/>
        <end position="295"/>
    </location>
</feature>
<feature type="compositionally biased region" description="Polar residues" evidence="7">
    <location>
        <begin position="236"/>
        <end position="245"/>
    </location>
</feature>
<feature type="compositionally biased region" description="Basic and acidic residues" evidence="7">
    <location>
        <begin position="156"/>
        <end position="200"/>
    </location>
</feature>
<feature type="compositionally biased region" description="Polar residues" evidence="7">
    <location>
        <begin position="201"/>
        <end position="226"/>
    </location>
</feature>
<comment type="caution">
    <text evidence="9">The sequence shown here is derived from an EMBL/GenBank/DDBJ whole genome shotgun (WGS) entry which is preliminary data.</text>
</comment>
<feature type="region of interest" description="Disordered" evidence="7">
    <location>
        <begin position="1"/>
        <end position="69"/>
    </location>
</feature>
<feature type="domain" description="TLDc" evidence="8">
    <location>
        <begin position="796"/>
        <end position="970"/>
    </location>
</feature>
<feature type="compositionally biased region" description="Polar residues" evidence="7">
    <location>
        <begin position="14"/>
        <end position="29"/>
    </location>
</feature>
<accession>A0AAV3XVL0</accession>
<dbReference type="SMART" id="SM00584">
    <property type="entry name" value="TLDc"/>
    <property type="match status" value="1"/>
</dbReference>
<evidence type="ECO:0000259" key="8">
    <source>
        <dbReference type="PROSITE" id="PS51886"/>
    </source>
</evidence>
<dbReference type="Pfam" id="PF00566">
    <property type="entry name" value="RabGAP-TBC"/>
    <property type="match status" value="1"/>
</dbReference>
<feature type="compositionally biased region" description="Polar residues" evidence="7">
    <location>
        <begin position="121"/>
        <end position="144"/>
    </location>
</feature>
<evidence type="ECO:0000313" key="9">
    <source>
        <dbReference type="EMBL" id="GFN73983.1"/>
    </source>
</evidence>
<dbReference type="PANTHER" id="PTHR23354">
    <property type="entry name" value="NUCLEOLAR PROTEIN 7/ESTROGEN RECEPTOR COACTIVATOR-RELATED"/>
    <property type="match status" value="1"/>
</dbReference>
<evidence type="ECO:0000256" key="5">
    <source>
        <dbReference type="ARBA" id="ARBA00023329"/>
    </source>
</evidence>
<comment type="subcellular location">
    <subcellularLocation>
        <location evidence="1">Cytoplasmic vesicle membrane</location>
    </subcellularLocation>
    <subcellularLocation>
        <location evidence="2">Endomembrane system</location>
        <topology evidence="2">Peripheral membrane protein</topology>
    </subcellularLocation>
    <subcellularLocation>
        <location evidence="6">Synapse</location>
    </subcellularLocation>
</comment>
<dbReference type="GO" id="GO:0030659">
    <property type="term" value="C:cytoplasmic vesicle membrane"/>
    <property type="evidence" value="ECO:0007669"/>
    <property type="project" value="UniProtKB-SubCell"/>
</dbReference>
<evidence type="ECO:0000256" key="1">
    <source>
        <dbReference type="ARBA" id="ARBA00004156"/>
    </source>
</evidence>
<keyword evidence="10" id="KW-1185">Reference proteome</keyword>
<keyword evidence="3" id="KW-0770">Synapse</keyword>
<sequence length="971" mass="107547">MATPCHHSEEQQEKSIASGENVSSETPPQELSPDDEDTNLLLRKSEAHSKVTKEAAQEIQSSAKPSARSSLISFAAAPSKSKLFDKSLGDRSIKHSILKDSSEDESLPPDTNPNKVKTDLDQTSLHVVSTNASQFGFGSSNSDFRVTFDTEADPASGDKDKTDQSPPVEPKENNAQEKSLKGTNKKVESKKNGKSRDSKSSIEQGNVTIESSGSVAFFNASPSSKYNRGDKDAETSLLQSPQRSDISSEDDSPFLNTSEEADNFLSPSNASDDGLGVCSKYSQLSEDGSSPSSPEASAKLMGTSGITVDVADDSERKVFEHSLELGIAFSEFVDVDSFKASLGNKNPHTEDGFGGRSEEHLVALLQSGATKNLKSYLRNSQWPAESDARHNQWLNLCGHLLKAGGGLYQELAKDVITNGSEDILSLPAFIDRDHLHSYYLNQHGINTSREVVMVIANISPDIIYCPLLYPLACVFLHYMTPEACFDCLQALLASNKFLYLAQARVNNEATALVLRDLAKKYAKQAYVLIVNSSKNVDAVFENWIWWIFKDLSFQFLHGINTSREVVMVIANISPDIIYCPLLYPLACVFLHYMTPEACFDCLQALLASNKFLYLAQARVNNEATALVLRDLAKKYAKQAYVLIVNSSKNVDAVFENWIWWIFKDLSFQFLVRIIDSYLLEGYKVFFRVALSILILFTKDSNKRGSRNSPVTNISAAISRFCSNMPYEPRKLIKAGFSIRGLNRREIQKLQAKHESHLRSVPASDQLPGVASSLSVGQTSTSRSFTGPAYLLNTKTKILSPEMLHTLWGWIPIRLTLKKLELLFSSNVDGTTLRTLYMRTQHAPQTLLIIKATDGSIFGAYCSAAWSIRLEKNIPHMSFFGTGETFVFTLYPDLKKFPWIGTLGSPSQSTSDHFMAGNDDMMIIGSGNGEAIYLDSMMNHCRSTHCDTFDNEPLCQSQDFSCQVVEVFEFVD</sequence>
<keyword evidence="5" id="KW-0968">Cytoplasmic vesicle</keyword>
<protein>
    <recommendedName>
        <fullName evidence="8">TLDc domain-containing protein</fullName>
    </recommendedName>
</protein>